<proteinExistence type="predicted"/>
<dbReference type="RefSeq" id="WP_380054711.1">
    <property type="nucleotide sequence ID" value="NZ_JBHLTC010000039.1"/>
</dbReference>
<organism evidence="1 2">
    <name type="scientific">Kribbella deserti</name>
    <dbReference type="NCBI Taxonomy" id="1926257"/>
    <lineage>
        <taxon>Bacteria</taxon>
        <taxon>Bacillati</taxon>
        <taxon>Actinomycetota</taxon>
        <taxon>Actinomycetes</taxon>
        <taxon>Propionibacteriales</taxon>
        <taxon>Kribbellaceae</taxon>
        <taxon>Kribbella</taxon>
    </lineage>
</organism>
<reference evidence="1 2" key="1">
    <citation type="submission" date="2024-09" db="EMBL/GenBank/DDBJ databases">
        <authorList>
            <person name="Sun Q."/>
            <person name="Mori K."/>
        </authorList>
    </citation>
    <scope>NUCLEOTIDE SEQUENCE [LARGE SCALE GENOMIC DNA]</scope>
    <source>
        <strain evidence="1 2">CGMCC 1.15906</strain>
    </source>
</reference>
<dbReference type="EMBL" id="JBHLTC010000039">
    <property type="protein sequence ID" value="MFC0628435.1"/>
    <property type="molecule type" value="Genomic_DNA"/>
</dbReference>
<evidence type="ECO:0000313" key="2">
    <source>
        <dbReference type="Proteomes" id="UP001589890"/>
    </source>
</evidence>
<name>A0ABV6QV86_9ACTN</name>
<protein>
    <recommendedName>
        <fullName evidence="3">Cbb3-type cytochrome oxidase assembly protein CcoS</fullName>
    </recommendedName>
</protein>
<gene>
    <name evidence="1" type="ORF">ACFFGN_30470</name>
</gene>
<evidence type="ECO:0000313" key="1">
    <source>
        <dbReference type="EMBL" id="MFC0628435.1"/>
    </source>
</evidence>
<accession>A0ABV6QV86</accession>
<dbReference type="Proteomes" id="UP001589890">
    <property type="component" value="Unassembled WGS sequence"/>
</dbReference>
<evidence type="ECO:0008006" key="3">
    <source>
        <dbReference type="Google" id="ProtNLM"/>
    </source>
</evidence>
<comment type="caution">
    <text evidence="1">The sequence shown here is derived from an EMBL/GenBank/DDBJ whole genome shotgun (WGS) entry which is preliminary data.</text>
</comment>
<keyword evidence="2" id="KW-1185">Reference proteome</keyword>
<sequence>MLTFVVTMIIVLTLATMVLLAVARGEGKDFADLRVLMQRSPNSGEKSA</sequence>